<dbReference type="Proteomes" id="UP000015102">
    <property type="component" value="Unassembled WGS sequence"/>
</dbReference>
<evidence type="ECO:0000313" key="2">
    <source>
        <dbReference type="Proteomes" id="UP000015102"/>
    </source>
</evidence>
<dbReference type="EMBL" id="CAQQ02101935">
    <property type="status" value="NOT_ANNOTATED_CDS"/>
    <property type="molecule type" value="Genomic_DNA"/>
</dbReference>
<reference evidence="2" key="1">
    <citation type="submission" date="2013-02" db="EMBL/GenBank/DDBJ databases">
        <authorList>
            <person name="Hughes D."/>
        </authorList>
    </citation>
    <scope>NUCLEOTIDE SEQUENCE</scope>
    <source>
        <strain>Durham</strain>
        <strain evidence="2">NC isolate 2 -- Noor lab</strain>
    </source>
</reference>
<keyword evidence="2" id="KW-1185">Reference proteome</keyword>
<dbReference type="EMBL" id="CAQQ02101934">
    <property type="status" value="NOT_ANNOTATED_CDS"/>
    <property type="molecule type" value="Genomic_DNA"/>
</dbReference>
<proteinExistence type="predicted"/>
<reference evidence="1" key="2">
    <citation type="submission" date="2015-06" db="UniProtKB">
        <authorList>
            <consortium name="EnsemblMetazoa"/>
        </authorList>
    </citation>
    <scope>IDENTIFICATION</scope>
</reference>
<name>T1GYG7_MEGSC</name>
<organism evidence="1 2">
    <name type="scientific">Megaselia scalaris</name>
    <name type="common">Humpbacked fly</name>
    <name type="synonym">Phora scalaris</name>
    <dbReference type="NCBI Taxonomy" id="36166"/>
    <lineage>
        <taxon>Eukaryota</taxon>
        <taxon>Metazoa</taxon>
        <taxon>Ecdysozoa</taxon>
        <taxon>Arthropoda</taxon>
        <taxon>Hexapoda</taxon>
        <taxon>Insecta</taxon>
        <taxon>Pterygota</taxon>
        <taxon>Neoptera</taxon>
        <taxon>Endopterygota</taxon>
        <taxon>Diptera</taxon>
        <taxon>Brachycera</taxon>
        <taxon>Muscomorpha</taxon>
        <taxon>Platypezoidea</taxon>
        <taxon>Phoridae</taxon>
        <taxon>Megaseliini</taxon>
        <taxon>Megaselia</taxon>
    </lineage>
</organism>
<sequence length="60" mass="6930">FKTDLFQEACTSRQKEANYFTAKQDHFASTDILKKTHIGANAIDHTQDLAPEFAKFKRVR</sequence>
<evidence type="ECO:0000313" key="1">
    <source>
        <dbReference type="EnsemblMetazoa" id="MESCA008894-PA"/>
    </source>
</evidence>
<protein>
    <submittedName>
        <fullName evidence="1">Uncharacterized protein</fullName>
    </submittedName>
</protein>
<dbReference type="HOGENOM" id="CLU_2948606_0_0_1"/>
<dbReference type="EnsemblMetazoa" id="MESCA008894-RA">
    <property type="protein sequence ID" value="MESCA008894-PA"/>
    <property type="gene ID" value="MESCA008894"/>
</dbReference>
<dbReference type="AlphaFoldDB" id="T1GYG7"/>
<accession>T1GYG7</accession>